<keyword evidence="1" id="KW-1133">Transmembrane helix</keyword>
<evidence type="ECO:0000256" key="1">
    <source>
        <dbReference type="SAM" id="Phobius"/>
    </source>
</evidence>
<dbReference type="EMBL" id="CADCWO010000228">
    <property type="protein sequence ID" value="CAA9588256.1"/>
    <property type="molecule type" value="Genomic_DNA"/>
</dbReference>
<proteinExistence type="predicted"/>
<name>A0A6J4VUE1_9CYAN</name>
<organism evidence="2">
    <name type="scientific">uncultured Synechococcales cyanobacterium</name>
    <dbReference type="NCBI Taxonomy" id="1936017"/>
    <lineage>
        <taxon>Bacteria</taxon>
        <taxon>Bacillati</taxon>
        <taxon>Cyanobacteriota</taxon>
        <taxon>Cyanophyceae</taxon>
        <taxon>Synechococcales</taxon>
        <taxon>environmental samples</taxon>
    </lineage>
</organism>
<feature type="transmembrane region" description="Helical" evidence="1">
    <location>
        <begin position="24"/>
        <end position="48"/>
    </location>
</feature>
<evidence type="ECO:0000313" key="2">
    <source>
        <dbReference type="EMBL" id="CAA9588256.1"/>
    </source>
</evidence>
<accession>A0A6J4VUE1</accession>
<gene>
    <name evidence="2" type="ORF">AVDCRST_MAG81-4370</name>
</gene>
<keyword evidence="1" id="KW-0812">Transmembrane</keyword>
<sequence length="50" mass="5150">MAFNSSTALAGRQPLFLNWTNVTFLFGAPASFVSDLVLFLACAGSGAVPA</sequence>
<protein>
    <submittedName>
        <fullName evidence="2">Uncharacterized protein</fullName>
    </submittedName>
</protein>
<reference evidence="2" key="1">
    <citation type="submission" date="2020-02" db="EMBL/GenBank/DDBJ databases">
        <authorList>
            <person name="Meier V. D."/>
        </authorList>
    </citation>
    <scope>NUCLEOTIDE SEQUENCE</scope>
    <source>
        <strain evidence="2">AVDCRST_MAG81</strain>
    </source>
</reference>
<dbReference type="AlphaFoldDB" id="A0A6J4VUE1"/>
<keyword evidence="1" id="KW-0472">Membrane</keyword>